<protein>
    <recommendedName>
        <fullName evidence="3">Lipoprotein</fullName>
    </recommendedName>
</protein>
<proteinExistence type="predicted"/>
<dbReference type="EMBL" id="UGET01000005">
    <property type="protein sequence ID" value="STN25026.1"/>
    <property type="molecule type" value="Genomic_DNA"/>
</dbReference>
<sequence>MLRQFFLLTATTFLCGCGYHFGNDVDAYDLLPRPVGSKKFEIVAPDDSIQSRMFAARFASGLTGKGFNISSHQPEYILRFSYSKTQENLHTVNYR</sequence>
<dbReference type="AlphaFoldDB" id="A0A377F4U5"/>
<dbReference type="PROSITE" id="PS51257">
    <property type="entry name" value="PROKAR_LIPOPROTEIN"/>
    <property type="match status" value="1"/>
</dbReference>
<evidence type="ECO:0000313" key="2">
    <source>
        <dbReference type="Proteomes" id="UP000254255"/>
    </source>
</evidence>
<accession>A0A377F4U5</accession>
<reference evidence="1 2" key="1">
    <citation type="submission" date="2018-06" db="EMBL/GenBank/DDBJ databases">
        <authorList>
            <consortium name="Pathogen Informatics"/>
            <person name="Doyle S."/>
        </authorList>
    </citation>
    <scope>NUCLEOTIDE SEQUENCE [LARGE SCALE GENOMIC DNA]</scope>
    <source>
        <strain evidence="1 2">NCTC13148</strain>
    </source>
</reference>
<name>A0A377F4U5_ECOLX</name>
<evidence type="ECO:0008006" key="3">
    <source>
        <dbReference type="Google" id="ProtNLM"/>
    </source>
</evidence>
<evidence type="ECO:0000313" key="1">
    <source>
        <dbReference type="EMBL" id="STN25026.1"/>
    </source>
</evidence>
<organism evidence="1 2">
    <name type="scientific">Escherichia coli</name>
    <dbReference type="NCBI Taxonomy" id="562"/>
    <lineage>
        <taxon>Bacteria</taxon>
        <taxon>Pseudomonadati</taxon>
        <taxon>Pseudomonadota</taxon>
        <taxon>Gammaproteobacteria</taxon>
        <taxon>Enterobacterales</taxon>
        <taxon>Enterobacteriaceae</taxon>
        <taxon>Escherichia</taxon>
    </lineage>
</organism>
<gene>
    <name evidence="1" type="ORF">NCTC13148_05424</name>
</gene>
<dbReference type="Proteomes" id="UP000254255">
    <property type="component" value="Unassembled WGS sequence"/>
</dbReference>